<dbReference type="EMBL" id="CP029352">
    <property type="protein sequence ID" value="AWK85480.1"/>
    <property type="molecule type" value="Genomic_DNA"/>
</dbReference>
<dbReference type="OrthoDB" id="9786134at2"/>
<protein>
    <recommendedName>
        <fullName evidence="1">Pyridoxamine 5'-phosphate oxidase N-terminal domain-containing protein</fullName>
    </recommendedName>
</protein>
<dbReference type="Gene3D" id="2.30.110.10">
    <property type="entry name" value="Electron Transport, Fmn-binding Protein, Chain A"/>
    <property type="match status" value="1"/>
</dbReference>
<dbReference type="Proteomes" id="UP000245629">
    <property type="component" value="Chromosome 1"/>
</dbReference>
<dbReference type="PANTHER" id="PTHR42815:SF2">
    <property type="entry name" value="FAD-BINDING, PUTATIVE (AFU_ORTHOLOGUE AFUA_6G07600)-RELATED"/>
    <property type="match status" value="1"/>
</dbReference>
<accession>A0A2S2CM81</accession>
<dbReference type="RefSeq" id="WP_109324744.1">
    <property type="nucleotide sequence ID" value="NZ_CP029352.1"/>
</dbReference>
<proteinExistence type="predicted"/>
<dbReference type="Pfam" id="PF01243">
    <property type="entry name" value="PNPOx_N"/>
    <property type="match status" value="1"/>
</dbReference>
<dbReference type="InterPro" id="IPR011576">
    <property type="entry name" value="Pyridox_Oxase_N"/>
</dbReference>
<reference evidence="3" key="1">
    <citation type="submission" date="2018-05" db="EMBL/GenBank/DDBJ databases">
        <title>Azospirillum thermophila sp. nov., a novel isolated from hot spring.</title>
        <authorList>
            <person name="Zhao Z."/>
        </authorList>
    </citation>
    <scope>NUCLEOTIDE SEQUENCE [LARGE SCALE GENOMIC DNA]</scope>
    <source>
        <strain evidence="3">CFH 70021</strain>
    </source>
</reference>
<gene>
    <name evidence="2" type="ORF">DEW08_04250</name>
</gene>
<name>A0A2S2CM81_9PROT</name>
<dbReference type="KEGG" id="azz:DEW08_04250"/>
<evidence type="ECO:0000313" key="2">
    <source>
        <dbReference type="EMBL" id="AWK85480.1"/>
    </source>
</evidence>
<evidence type="ECO:0000313" key="3">
    <source>
        <dbReference type="Proteomes" id="UP000245629"/>
    </source>
</evidence>
<dbReference type="PANTHER" id="PTHR42815">
    <property type="entry name" value="FAD-BINDING, PUTATIVE (AFU_ORTHOLOGUE AFUA_6G07600)-RELATED"/>
    <property type="match status" value="1"/>
</dbReference>
<organism evidence="2 3">
    <name type="scientific">Azospirillum thermophilum</name>
    <dbReference type="NCBI Taxonomy" id="2202148"/>
    <lineage>
        <taxon>Bacteria</taxon>
        <taxon>Pseudomonadati</taxon>
        <taxon>Pseudomonadota</taxon>
        <taxon>Alphaproteobacteria</taxon>
        <taxon>Rhodospirillales</taxon>
        <taxon>Azospirillaceae</taxon>
        <taxon>Azospirillum</taxon>
    </lineage>
</organism>
<sequence>MHDVPAGLAAGPFHTGELIAQERAGVRDRMAGRAVVPIRDHMPDQHREFFAMLPFLAVGVLDEGGWPAAGMLVGPPGFATSPDARTLRIAPAAPPAGIAPASLAAGARIGLLGLQLSTRRRNRANGRIAAVEDGVLTVAVEQSFGNCPQYIQRREHRFVRDPAGPAAPVEALGGLDAAARAAIVAADTVFVASASRGAGAVQEQGIGVDVSHRGGRPGFIALDGDTLCIPDYRGNNYFNTLGNFAVNPRAGLLVPDFASGDLLHLSGTVALVWDGPEARRVPGAERIWRLTPTAVWRARDALPLRWFLRDYAPTSLAAGIWGETAETA</sequence>
<dbReference type="AlphaFoldDB" id="A0A2S2CM81"/>
<dbReference type="InterPro" id="IPR012349">
    <property type="entry name" value="Split_barrel_FMN-bd"/>
</dbReference>
<dbReference type="SUPFAM" id="SSF50475">
    <property type="entry name" value="FMN-binding split barrel"/>
    <property type="match status" value="1"/>
</dbReference>
<keyword evidence="3" id="KW-1185">Reference proteome</keyword>
<feature type="domain" description="Pyridoxamine 5'-phosphate oxidase N-terminal" evidence="1">
    <location>
        <begin position="176"/>
        <end position="287"/>
    </location>
</feature>
<evidence type="ECO:0000259" key="1">
    <source>
        <dbReference type="Pfam" id="PF01243"/>
    </source>
</evidence>